<dbReference type="GO" id="GO:0043565">
    <property type="term" value="F:sequence-specific DNA binding"/>
    <property type="evidence" value="ECO:0007669"/>
    <property type="project" value="InterPro"/>
</dbReference>
<keyword evidence="2 5" id="KW-0238">DNA-binding</keyword>
<dbReference type="GO" id="GO:0043200">
    <property type="term" value="P:response to amino acid"/>
    <property type="evidence" value="ECO:0007669"/>
    <property type="project" value="TreeGrafter"/>
</dbReference>
<dbReference type="RefSeq" id="WP_184171959.1">
    <property type="nucleotide sequence ID" value="NZ_BAABAG010000007.1"/>
</dbReference>
<keyword evidence="6" id="KW-1185">Reference proteome</keyword>
<evidence type="ECO:0000313" key="5">
    <source>
        <dbReference type="EMBL" id="MBB5848705.1"/>
    </source>
</evidence>
<dbReference type="InterPro" id="IPR011991">
    <property type="entry name" value="ArsR-like_HTH"/>
</dbReference>
<dbReference type="AlphaFoldDB" id="A0A4Y8ZIP7"/>
<proteinExistence type="predicted"/>
<evidence type="ECO:0000256" key="1">
    <source>
        <dbReference type="ARBA" id="ARBA00023015"/>
    </source>
</evidence>
<dbReference type="PANTHER" id="PTHR30154">
    <property type="entry name" value="LEUCINE-RESPONSIVE REGULATORY PROTEIN"/>
    <property type="match status" value="1"/>
</dbReference>
<organism evidence="5 6">
    <name type="scientific">Micrococcus endophyticus</name>
    <dbReference type="NCBI Taxonomy" id="455343"/>
    <lineage>
        <taxon>Bacteria</taxon>
        <taxon>Bacillati</taxon>
        <taxon>Actinomycetota</taxon>
        <taxon>Actinomycetes</taxon>
        <taxon>Micrococcales</taxon>
        <taxon>Micrococcaceae</taxon>
        <taxon>Micrococcus</taxon>
    </lineage>
</organism>
<evidence type="ECO:0000313" key="6">
    <source>
        <dbReference type="Proteomes" id="UP000567246"/>
    </source>
</evidence>
<dbReference type="Pfam" id="PF13412">
    <property type="entry name" value="HTH_24"/>
    <property type="match status" value="1"/>
</dbReference>
<dbReference type="InterPro" id="IPR011008">
    <property type="entry name" value="Dimeric_a/b-barrel"/>
</dbReference>
<dbReference type="InterPro" id="IPR036390">
    <property type="entry name" value="WH_DNA-bd_sf"/>
</dbReference>
<accession>A0A4Y8ZIP7</accession>
<dbReference type="PANTHER" id="PTHR30154:SF34">
    <property type="entry name" value="TRANSCRIPTIONAL REGULATOR AZLB"/>
    <property type="match status" value="1"/>
</dbReference>
<dbReference type="SUPFAM" id="SSF46785">
    <property type="entry name" value="Winged helix' DNA-binding domain"/>
    <property type="match status" value="1"/>
</dbReference>
<dbReference type="InterPro" id="IPR036388">
    <property type="entry name" value="WH-like_DNA-bd_sf"/>
</dbReference>
<dbReference type="SMART" id="SM00344">
    <property type="entry name" value="HTH_ASNC"/>
    <property type="match status" value="1"/>
</dbReference>
<dbReference type="PRINTS" id="PR00033">
    <property type="entry name" value="HTHASNC"/>
</dbReference>
<dbReference type="InterPro" id="IPR019887">
    <property type="entry name" value="Tscrpt_reg_AsnC/Lrp_C"/>
</dbReference>
<evidence type="ECO:0000256" key="3">
    <source>
        <dbReference type="ARBA" id="ARBA00023163"/>
    </source>
</evidence>
<dbReference type="Pfam" id="PF01037">
    <property type="entry name" value="AsnC_trans_reg"/>
    <property type="match status" value="1"/>
</dbReference>
<dbReference type="GO" id="GO:0005829">
    <property type="term" value="C:cytosol"/>
    <property type="evidence" value="ECO:0007669"/>
    <property type="project" value="TreeGrafter"/>
</dbReference>
<dbReference type="CDD" id="cd00090">
    <property type="entry name" value="HTH_ARSR"/>
    <property type="match status" value="1"/>
</dbReference>
<gene>
    <name evidence="5" type="ORF">HDA33_001269</name>
</gene>
<dbReference type="PROSITE" id="PS50956">
    <property type="entry name" value="HTH_ASNC_2"/>
    <property type="match status" value="1"/>
</dbReference>
<evidence type="ECO:0000256" key="2">
    <source>
        <dbReference type="ARBA" id="ARBA00023125"/>
    </source>
</evidence>
<keyword evidence="3" id="KW-0804">Transcription</keyword>
<dbReference type="InterPro" id="IPR019888">
    <property type="entry name" value="Tscrpt_reg_AsnC-like"/>
</dbReference>
<reference evidence="5 6" key="1">
    <citation type="submission" date="2020-08" db="EMBL/GenBank/DDBJ databases">
        <title>Sequencing the genomes of 1000 actinobacteria strains.</title>
        <authorList>
            <person name="Klenk H.-P."/>
        </authorList>
    </citation>
    <scope>NUCLEOTIDE SEQUENCE [LARGE SCALE GENOMIC DNA]</scope>
    <source>
        <strain evidence="5 6">DSM 17945</strain>
    </source>
</reference>
<dbReference type="Gene3D" id="1.10.10.10">
    <property type="entry name" value="Winged helix-like DNA-binding domain superfamily/Winged helix DNA-binding domain"/>
    <property type="match status" value="1"/>
</dbReference>
<evidence type="ECO:0000259" key="4">
    <source>
        <dbReference type="PROSITE" id="PS50956"/>
    </source>
</evidence>
<keyword evidence="1" id="KW-0805">Transcription regulation</keyword>
<comment type="caution">
    <text evidence="5">The sequence shown here is derived from an EMBL/GenBank/DDBJ whole genome shotgun (WGS) entry which is preliminary data.</text>
</comment>
<dbReference type="Proteomes" id="UP000567246">
    <property type="component" value="Unassembled WGS sequence"/>
</dbReference>
<dbReference type="InterPro" id="IPR000485">
    <property type="entry name" value="AsnC-type_HTH_dom"/>
</dbReference>
<dbReference type="SUPFAM" id="SSF54909">
    <property type="entry name" value="Dimeric alpha+beta barrel"/>
    <property type="match status" value="1"/>
</dbReference>
<dbReference type="EMBL" id="JACHMW010000001">
    <property type="protein sequence ID" value="MBB5848705.1"/>
    <property type="molecule type" value="Genomic_DNA"/>
</dbReference>
<name>A0A4Y8ZIP7_9MICC</name>
<feature type="domain" description="HTH asnC-type" evidence="4">
    <location>
        <begin position="1"/>
        <end position="62"/>
    </location>
</feature>
<sequence length="149" mass="16340">MDALDREILSLLQQDGRATMTNVASKVGLSLSACHRRFRDLEASGVIRGFSIDLDLDLLGMPFEALVFVTMKAGDGTAVAAFEEAVAKIPNVVQAHRLFGEPDYQLFVAAASKQHYQELYDQQLSLLPGVQRLTSTLVMKTVVDHHAPI</sequence>
<dbReference type="Gene3D" id="3.30.70.920">
    <property type="match status" value="1"/>
</dbReference>
<protein>
    <submittedName>
        <fullName evidence="5">DNA-binding Lrp family transcriptional regulator</fullName>
    </submittedName>
</protein>